<evidence type="ECO:0000313" key="3">
    <source>
        <dbReference type="Proteomes" id="UP000284403"/>
    </source>
</evidence>
<keyword evidence="1" id="KW-0472">Membrane</keyword>
<feature type="transmembrane region" description="Helical" evidence="1">
    <location>
        <begin position="175"/>
        <end position="197"/>
    </location>
</feature>
<dbReference type="OrthoDB" id="248255at2759"/>
<keyword evidence="1" id="KW-0812">Transmembrane</keyword>
<organism evidence="2 3">
    <name type="scientific">Trypanosoma conorhini</name>
    <dbReference type="NCBI Taxonomy" id="83891"/>
    <lineage>
        <taxon>Eukaryota</taxon>
        <taxon>Discoba</taxon>
        <taxon>Euglenozoa</taxon>
        <taxon>Kinetoplastea</taxon>
        <taxon>Metakinetoplastina</taxon>
        <taxon>Trypanosomatida</taxon>
        <taxon>Trypanosomatidae</taxon>
        <taxon>Trypanosoma</taxon>
    </lineage>
</organism>
<dbReference type="Proteomes" id="UP000284403">
    <property type="component" value="Unassembled WGS sequence"/>
</dbReference>
<evidence type="ECO:0000256" key="1">
    <source>
        <dbReference type="SAM" id="Phobius"/>
    </source>
</evidence>
<protein>
    <submittedName>
        <fullName evidence="2">Uncharacterized protein</fullName>
    </submittedName>
</protein>
<gene>
    <name evidence="2" type="ORF">Tco025E_02136</name>
</gene>
<accession>A0A422Q6W5</accession>
<feature type="transmembrane region" description="Helical" evidence="1">
    <location>
        <begin position="82"/>
        <end position="105"/>
    </location>
</feature>
<dbReference type="EMBL" id="MKKU01000076">
    <property type="protein sequence ID" value="RNF25699.1"/>
    <property type="molecule type" value="Genomic_DNA"/>
</dbReference>
<proteinExistence type="predicted"/>
<dbReference type="AlphaFoldDB" id="A0A422Q6W5"/>
<reference evidence="2 3" key="1">
    <citation type="journal article" date="2018" name="BMC Genomics">
        <title>Genomic comparison of Trypanosoma conorhini and Trypanosoma rangeli to Trypanosoma cruzi strains of high and low virulence.</title>
        <authorList>
            <person name="Bradwell K.R."/>
            <person name="Koparde V.N."/>
            <person name="Matveyev A.V."/>
            <person name="Serrano M.G."/>
            <person name="Alves J.M."/>
            <person name="Parikh H."/>
            <person name="Huang B."/>
            <person name="Lee V."/>
            <person name="Espinosa-Alvarez O."/>
            <person name="Ortiz P.A."/>
            <person name="Costa-Martins A.G."/>
            <person name="Teixeira M.M."/>
            <person name="Buck G.A."/>
        </authorList>
    </citation>
    <scope>NUCLEOTIDE SEQUENCE [LARGE SCALE GENOMIC DNA]</scope>
    <source>
        <strain evidence="2 3">025E</strain>
    </source>
</reference>
<evidence type="ECO:0000313" key="2">
    <source>
        <dbReference type="EMBL" id="RNF25699.1"/>
    </source>
</evidence>
<sequence>MLTATATLTVSAAQLARHWPAPYVFAQAGKLAVLWSALGAAMASATRMGADGLLGALMLTIPVVQFPVLLSRLRVGMSLTRAYTTNMAAVFAHVLHFMDVLQLYFTGTELGQFPVNVKLLVLFLAIVGHTTSNMYYTALFLKDEETVRFLRRFGARGEDGTDLIARTERPRDDELLHYFLWTFFFIDLPYAVVRLVALAVHGAAVSVFLGKNFMMAVGVVMLLLRGRTP</sequence>
<keyword evidence="1" id="KW-1133">Transmembrane helix</keyword>
<feature type="transmembrane region" description="Helical" evidence="1">
    <location>
        <begin position="203"/>
        <end position="224"/>
    </location>
</feature>
<feature type="transmembrane region" description="Helical" evidence="1">
    <location>
        <begin position="50"/>
        <end position="70"/>
    </location>
</feature>
<dbReference type="RefSeq" id="XP_029230905.1">
    <property type="nucleotide sequence ID" value="XM_029369071.1"/>
</dbReference>
<dbReference type="GeneID" id="40315747"/>
<name>A0A422Q6W5_9TRYP</name>
<comment type="caution">
    <text evidence="2">The sequence shown here is derived from an EMBL/GenBank/DDBJ whole genome shotgun (WGS) entry which is preliminary data.</text>
</comment>
<feature type="transmembrane region" description="Helical" evidence="1">
    <location>
        <begin position="117"/>
        <end position="141"/>
    </location>
</feature>
<keyword evidence="3" id="KW-1185">Reference proteome</keyword>